<dbReference type="AlphaFoldDB" id="A0A0U2IM34"/>
<gene>
    <name evidence="1" type="ORF">IJ22_15710</name>
</gene>
<reference evidence="2" key="1">
    <citation type="submission" date="2015-12" db="EMBL/GenBank/DDBJ databases">
        <title>Complete genome sequences of two moderately thermophilic Paenibacillus species.</title>
        <authorList>
            <person name="Butler R.III."/>
            <person name="Wang J."/>
            <person name="Stark B.C."/>
            <person name="Pombert J.-F."/>
        </authorList>
    </citation>
    <scope>NUCLEOTIDE SEQUENCE [LARGE SCALE GENOMIC DNA]</scope>
    <source>
        <strain evidence="2">32O-Y</strain>
    </source>
</reference>
<proteinExistence type="predicted"/>
<accession>A0A0U2IM34</accession>
<name>A0A0U2IM34_9BACL</name>
<reference evidence="1 2" key="2">
    <citation type="journal article" date="2016" name="Genome Announc.">
        <title>Complete Genome Sequences of Two Interactive Moderate Thermophiles, Paenibacillus napthalenovorans 32O-Y and Paenibacillus sp. 32O-W.</title>
        <authorList>
            <person name="Butler R.R.III."/>
            <person name="Wang J."/>
            <person name="Stark B.C."/>
            <person name="Pombert J.F."/>
        </authorList>
    </citation>
    <scope>NUCLEOTIDE SEQUENCE [LARGE SCALE GENOMIC DNA]</scope>
    <source>
        <strain evidence="1 2">32O-Y</strain>
    </source>
</reference>
<keyword evidence="2" id="KW-1185">Reference proteome</keyword>
<sequence length="43" mass="4637">MLTRTGNGNGLLGGVLDELIMKVNGRSESYEVKRQARCAADRG</sequence>
<organism evidence="1 2">
    <name type="scientific">Paenibacillus naphthalenovorans</name>
    <dbReference type="NCBI Taxonomy" id="162209"/>
    <lineage>
        <taxon>Bacteria</taxon>
        <taxon>Bacillati</taxon>
        <taxon>Bacillota</taxon>
        <taxon>Bacilli</taxon>
        <taxon>Bacillales</taxon>
        <taxon>Paenibacillaceae</taxon>
        <taxon>Paenibacillus</taxon>
    </lineage>
</organism>
<evidence type="ECO:0000313" key="2">
    <source>
        <dbReference type="Proteomes" id="UP000061660"/>
    </source>
</evidence>
<protein>
    <submittedName>
        <fullName evidence="1">Uncharacterized protein</fullName>
    </submittedName>
</protein>
<dbReference type="Proteomes" id="UP000061660">
    <property type="component" value="Chromosome"/>
</dbReference>
<dbReference type="EMBL" id="CP013652">
    <property type="protein sequence ID" value="ALS21947.1"/>
    <property type="molecule type" value="Genomic_DNA"/>
</dbReference>
<evidence type="ECO:0000313" key="1">
    <source>
        <dbReference type="EMBL" id="ALS21947.1"/>
    </source>
</evidence>
<dbReference type="KEGG" id="pnp:IJ22_15710"/>